<evidence type="ECO:0000256" key="1">
    <source>
        <dbReference type="ARBA" id="ARBA00004651"/>
    </source>
</evidence>
<feature type="transmembrane region" description="Helical" evidence="6">
    <location>
        <begin position="403"/>
        <end position="428"/>
    </location>
</feature>
<dbReference type="PANTHER" id="PTHR30619:SF1">
    <property type="entry name" value="RECOMBINATION PROTEIN 2"/>
    <property type="match status" value="1"/>
</dbReference>
<evidence type="ECO:0000256" key="2">
    <source>
        <dbReference type="ARBA" id="ARBA00022475"/>
    </source>
</evidence>
<feature type="domain" description="ComEC/Rec2-related protein" evidence="7">
    <location>
        <begin position="234"/>
        <end position="513"/>
    </location>
</feature>
<dbReference type="AlphaFoldDB" id="A0A178II53"/>
<evidence type="ECO:0000256" key="4">
    <source>
        <dbReference type="ARBA" id="ARBA00022989"/>
    </source>
</evidence>
<feature type="transmembrane region" description="Helical" evidence="6">
    <location>
        <begin position="258"/>
        <end position="280"/>
    </location>
</feature>
<feature type="transmembrane region" description="Helical" evidence="6">
    <location>
        <begin position="292"/>
        <end position="316"/>
    </location>
</feature>
<comment type="caution">
    <text evidence="8">The sequence shown here is derived from an EMBL/GenBank/DDBJ whole genome shotgun (WGS) entry which is preliminary data.</text>
</comment>
<accession>A0A178II53</accession>
<keyword evidence="5 6" id="KW-0472">Membrane</keyword>
<keyword evidence="2" id="KW-1003">Cell membrane</keyword>
<evidence type="ECO:0000313" key="8">
    <source>
        <dbReference type="EMBL" id="OAM88809.1"/>
    </source>
</evidence>
<evidence type="ECO:0000313" key="9">
    <source>
        <dbReference type="Proteomes" id="UP000078486"/>
    </source>
</evidence>
<evidence type="ECO:0000256" key="5">
    <source>
        <dbReference type="ARBA" id="ARBA00023136"/>
    </source>
</evidence>
<feature type="transmembrane region" description="Helical" evidence="6">
    <location>
        <begin position="531"/>
        <end position="549"/>
    </location>
</feature>
<comment type="subcellular location">
    <subcellularLocation>
        <location evidence="1">Cell membrane</location>
        <topology evidence="1">Multi-pass membrane protein</topology>
    </subcellularLocation>
</comment>
<organism evidence="8 9">
    <name type="scientific">Termitidicoccus mucosus</name>
    <dbReference type="NCBI Taxonomy" id="1184151"/>
    <lineage>
        <taxon>Bacteria</taxon>
        <taxon>Pseudomonadati</taxon>
        <taxon>Verrucomicrobiota</taxon>
        <taxon>Opitutia</taxon>
        <taxon>Opitutales</taxon>
        <taxon>Opitutaceae</taxon>
        <taxon>Termitidicoccus</taxon>
    </lineage>
</organism>
<dbReference type="Proteomes" id="UP000078486">
    <property type="component" value="Unassembled WGS sequence"/>
</dbReference>
<protein>
    <recommendedName>
        <fullName evidence="7">ComEC/Rec2-related protein domain-containing protein</fullName>
    </recommendedName>
</protein>
<dbReference type="InterPro" id="IPR004477">
    <property type="entry name" value="ComEC_N"/>
</dbReference>
<proteinExistence type="predicted"/>
<dbReference type="InterPro" id="IPR052159">
    <property type="entry name" value="Competence_DNA_uptake"/>
</dbReference>
<sequence length="550" mass="59397">MRYRAPVLWLLLPWAAGVASARILPGAVPVGWLLPCAAALAGVSVWCAFSSPARTLVARGGLAAMVTAMLLGGAAAYEIHRGRLAVWETLPPREARLVLSVERAYTPNPAYKTVSGIARVVSADPHLRELAGQRLYYSLRPADGRQRLLARTTEIRVTGVLQPLPRNAAPDTFDGYLTSIGANFRLTRGRIHEEMRGPSAFAAFCERARLRFETLLGRGIEEKRPELAGVLRAMLLGQKRDMQEEQVTTYLRTGTMHLFAISGLHIGVIALGIHGLLAAVRLPRWVQFGAGLAALWLFVQITGATPSAVRAFWMIALLQLSFKLRVPVNPLATLAFAALVSLVAHPLQLFSASFQMSYGIVGGLLLFGVPLGERWQARWRLFADLPKASWAWWRRWAEKVQRALLGALGIGVASSLVSAICGVIYFGLFTPGALLANLVLIPLASVAILGGFLSLLTGLCGLGWAGALFNHAAALLLLGMQKLLEWFLLIPGIFWPGKFAPAWTGHAALACLLGSFLFGYAHRWRWGRGGFLAPVAVVGVALAACVQFGG</sequence>
<feature type="transmembrane region" description="Helical" evidence="6">
    <location>
        <begin position="353"/>
        <end position="372"/>
    </location>
</feature>
<keyword evidence="4 6" id="KW-1133">Transmembrane helix</keyword>
<feature type="transmembrane region" description="Helical" evidence="6">
    <location>
        <begin position="500"/>
        <end position="519"/>
    </location>
</feature>
<dbReference type="STRING" id="1184151.AW736_17455"/>
<keyword evidence="9" id="KW-1185">Reference proteome</keyword>
<dbReference type="Pfam" id="PF03772">
    <property type="entry name" value="Competence"/>
    <property type="match status" value="1"/>
</dbReference>
<gene>
    <name evidence="8" type="ORF">AW736_17455</name>
</gene>
<dbReference type="GO" id="GO:0005886">
    <property type="term" value="C:plasma membrane"/>
    <property type="evidence" value="ECO:0007669"/>
    <property type="project" value="UniProtKB-SubCell"/>
</dbReference>
<evidence type="ECO:0000256" key="3">
    <source>
        <dbReference type="ARBA" id="ARBA00022692"/>
    </source>
</evidence>
<evidence type="ECO:0000256" key="6">
    <source>
        <dbReference type="SAM" id="Phobius"/>
    </source>
</evidence>
<dbReference type="EMBL" id="LRRQ01000119">
    <property type="protein sequence ID" value="OAM88809.1"/>
    <property type="molecule type" value="Genomic_DNA"/>
</dbReference>
<dbReference type="NCBIfam" id="TIGR00360">
    <property type="entry name" value="ComEC_N-term"/>
    <property type="match status" value="1"/>
</dbReference>
<reference evidence="8 9" key="1">
    <citation type="submission" date="2016-01" db="EMBL/GenBank/DDBJ databases">
        <title>High potential of lignocellulose degradation of a new Verrucomicrobia species.</title>
        <authorList>
            <person name="Wang Y."/>
            <person name="Shi Y."/>
            <person name="Qiu Z."/>
            <person name="Liu S."/>
            <person name="Yang H."/>
        </authorList>
    </citation>
    <scope>NUCLEOTIDE SEQUENCE [LARGE SCALE GENOMIC DNA]</scope>
    <source>
        <strain evidence="8 9">TSB47</strain>
    </source>
</reference>
<feature type="transmembrane region" description="Helical" evidence="6">
    <location>
        <begin position="31"/>
        <end position="49"/>
    </location>
</feature>
<dbReference type="PANTHER" id="PTHR30619">
    <property type="entry name" value="DNA INTERNALIZATION/COMPETENCE PROTEIN COMEC/REC2"/>
    <property type="match status" value="1"/>
</dbReference>
<name>A0A178II53_9BACT</name>
<evidence type="ECO:0000259" key="7">
    <source>
        <dbReference type="Pfam" id="PF03772"/>
    </source>
</evidence>
<keyword evidence="3 6" id="KW-0812">Transmembrane</keyword>